<keyword evidence="2" id="KW-1133">Transmembrane helix</keyword>
<evidence type="ECO:0000313" key="4">
    <source>
        <dbReference type="Proteomes" id="UP000016498"/>
    </source>
</evidence>
<proteinExistence type="predicted"/>
<sequence>MDTEEGIRMSAPQPHPTVSRAEQPRAGAARSRSTAATTGLVALITLRELARRRGALALATLLPLTFYLVRLETHWTAIRLLSIGLGWATATLALFTQVSSRSVDRRLTVSGAPPAVLLLGRYLAVLGLGWTIGLLYSCLVLTTIGDELTHPGAVPAMLLLTATVATPLGSLAAALVPRDLEGALLLLSVMAVQVLVDPTEDWTRVLPLWSTRELASVVVENLGSENATYLHRGLAHGFAMAVLLTAASWVMGVLRLRTVRLPAPSPVEPIYS</sequence>
<gene>
    <name evidence="3" type="ORF">HMPREF1549_01592</name>
</gene>
<dbReference type="Proteomes" id="UP000016498">
    <property type="component" value="Unassembled WGS sequence"/>
</dbReference>
<feature type="region of interest" description="Disordered" evidence="1">
    <location>
        <begin position="1"/>
        <end position="33"/>
    </location>
</feature>
<feature type="transmembrane region" description="Helical" evidence="2">
    <location>
        <begin position="116"/>
        <end position="144"/>
    </location>
</feature>
<dbReference type="AlphaFoldDB" id="U1RH14"/>
<evidence type="ECO:0000313" key="3">
    <source>
        <dbReference type="EMBL" id="ERH18928.1"/>
    </source>
</evidence>
<organism evidence="3 4">
    <name type="scientific">Actinomyces johnsonii F0510</name>
    <dbReference type="NCBI Taxonomy" id="1227262"/>
    <lineage>
        <taxon>Bacteria</taxon>
        <taxon>Bacillati</taxon>
        <taxon>Actinomycetota</taxon>
        <taxon>Actinomycetes</taxon>
        <taxon>Actinomycetales</taxon>
        <taxon>Actinomycetaceae</taxon>
        <taxon>Actinomyces</taxon>
    </lineage>
</organism>
<feature type="transmembrane region" description="Helical" evidence="2">
    <location>
        <begin position="156"/>
        <end position="176"/>
    </location>
</feature>
<feature type="transmembrane region" description="Helical" evidence="2">
    <location>
        <begin position="77"/>
        <end position="95"/>
    </location>
</feature>
<evidence type="ECO:0000256" key="1">
    <source>
        <dbReference type="SAM" id="MobiDB-lite"/>
    </source>
</evidence>
<accession>U1RH14</accession>
<feature type="transmembrane region" description="Helical" evidence="2">
    <location>
        <begin position="234"/>
        <end position="254"/>
    </location>
</feature>
<dbReference type="EMBL" id="AWSD01000157">
    <property type="protein sequence ID" value="ERH18928.1"/>
    <property type="molecule type" value="Genomic_DNA"/>
</dbReference>
<comment type="caution">
    <text evidence="3">The sequence shown here is derived from an EMBL/GenBank/DDBJ whole genome shotgun (WGS) entry which is preliminary data.</text>
</comment>
<keyword evidence="2" id="KW-0472">Membrane</keyword>
<protein>
    <submittedName>
        <fullName evidence="3">Uncharacterized protein</fullName>
    </submittedName>
</protein>
<feature type="transmembrane region" description="Helical" evidence="2">
    <location>
        <begin position="54"/>
        <end position="71"/>
    </location>
</feature>
<evidence type="ECO:0000256" key="2">
    <source>
        <dbReference type="SAM" id="Phobius"/>
    </source>
</evidence>
<dbReference type="HOGENOM" id="CLU_1213703_0_0_11"/>
<dbReference type="PATRIC" id="fig|1227262.3.peg.1306"/>
<keyword evidence="2" id="KW-0812">Transmembrane</keyword>
<name>U1RH14_9ACTO</name>
<reference evidence="3 4" key="1">
    <citation type="submission" date="2013-06" db="EMBL/GenBank/DDBJ databases">
        <authorList>
            <person name="Weinstock G."/>
            <person name="Sodergren E."/>
            <person name="Lobos E.A."/>
            <person name="Fulton L."/>
            <person name="Fulton R."/>
            <person name="Courtney L."/>
            <person name="Fronick C."/>
            <person name="O'Laughlin M."/>
            <person name="Godfrey J."/>
            <person name="Wilson R.M."/>
            <person name="Miner T."/>
            <person name="Farmer C."/>
            <person name="Delehaunty K."/>
            <person name="Cordes M."/>
            <person name="Minx P."/>
            <person name="Tomlinson C."/>
            <person name="Chen J."/>
            <person name="Wollam A."/>
            <person name="Pepin K.H."/>
            <person name="Bhonagiri V."/>
            <person name="Zhang X."/>
            <person name="Warren W."/>
            <person name="Mitreva M."/>
            <person name="Mardis E.R."/>
            <person name="Wilson R.K."/>
        </authorList>
    </citation>
    <scope>NUCLEOTIDE SEQUENCE [LARGE SCALE GENOMIC DNA]</scope>
    <source>
        <strain evidence="3 4">F0510</strain>
    </source>
</reference>